<evidence type="ECO:0000256" key="6">
    <source>
        <dbReference type="ARBA" id="ARBA00022917"/>
    </source>
</evidence>
<dbReference type="AlphaFoldDB" id="A0A5P9NGZ2"/>
<dbReference type="InterPro" id="IPR006847">
    <property type="entry name" value="IF2_N"/>
</dbReference>
<dbReference type="NCBIfam" id="TIGR00231">
    <property type="entry name" value="small_GTP"/>
    <property type="match status" value="1"/>
</dbReference>
<dbReference type="InterPro" id="IPR013575">
    <property type="entry name" value="IF2_assoc_dom_bac"/>
</dbReference>
<dbReference type="InterPro" id="IPR023115">
    <property type="entry name" value="TIF_IF2_dom3"/>
</dbReference>
<dbReference type="InterPro" id="IPR009000">
    <property type="entry name" value="Transl_B-barrel_sf"/>
</dbReference>
<evidence type="ECO:0000256" key="7">
    <source>
        <dbReference type="ARBA" id="ARBA00023134"/>
    </source>
</evidence>
<feature type="compositionally biased region" description="Basic and acidic residues" evidence="10">
    <location>
        <begin position="302"/>
        <end position="312"/>
    </location>
</feature>
<dbReference type="Pfam" id="PF08364">
    <property type="entry name" value="IF2_assoc"/>
    <property type="match status" value="1"/>
</dbReference>
<dbReference type="Proteomes" id="UP000326287">
    <property type="component" value="Chromosome"/>
</dbReference>
<dbReference type="FunFam" id="3.40.50.10050:FF:000001">
    <property type="entry name" value="Translation initiation factor IF-2"/>
    <property type="match status" value="1"/>
</dbReference>
<dbReference type="PANTHER" id="PTHR43381:SF5">
    <property type="entry name" value="TR-TYPE G DOMAIN-CONTAINING PROTEIN"/>
    <property type="match status" value="1"/>
</dbReference>
<dbReference type="PROSITE" id="PS51722">
    <property type="entry name" value="G_TR_2"/>
    <property type="match status" value="1"/>
</dbReference>
<keyword evidence="13" id="KW-1185">Reference proteome</keyword>
<dbReference type="Pfam" id="PF22042">
    <property type="entry name" value="EF-G_D2"/>
    <property type="match status" value="1"/>
</dbReference>
<dbReference type="FunFam" id="2.40.30.10:FF:000007">
    <property type="entry name" value="Translation initiation factor IF-2"/>
    <property type="match status" value="1"/>
</dbReference>
<dbReference type="InterPro" id="IPR000178">
    <property type="entry name" value="TF_IF2_bacterial-like"/>
</dbReference>
<dbReference type="Gene3D" id="2.40.30.10">
    <property type="entry name" value="Translation factors"/>
    <property type="match status" value="2"/>
</dbReference>
<accession>A0A5P9NGZ2</accession>
<dbReference type="CDD" id="cd03702">
    <property type="entry name" value="IF2_mtIF2_II"/>
    <property type="match status" value="1"/>
</dbReference>
<feature type="compositionally biased region" description="Acidic residues" evidence="10">
    <location>
        <begin position="170"/>
        <end position="180"/>
    </location>
</feature>
<feature type="region of interest" description="Disordered" evidence="10">
    <location>
        <begin position="212"/>
        <end position="312"/>
    </location>
</feature>
<keyword evidence="5 8" id="KW-0547">Nucleotide-binding</keyword>
<dbReference type="EMBL" id="CP036422">
    <property type="protein sequence ID" value="QFU74799.1"/>
    <property type="molecule type" value="Genomic_DNA"/>
</dbReference>
<evidence type="ECO:0000256" key="5">
    <source>
        <dbReference type="ARBA" id="ARBA00022741"/>
    </source>
</evidence>
<dbReference type="PANTHER" id="PTHR43381">
    <property type="entry name" value="TRANSLATION INITIATION FACTOR IF-2-RELATED"/>
    <property type="match status" value="1"/>
</dbReference>
<dbReference type="GO" id="GO:0003743">
    <property type="term" value="F:translation initiation factor activity"/>
    <property type="evidence" value="ECO:0007669"/>
    <property type="project" value="UniProtKB-UniRule"/>
</dbReference>
<dbReference type="Gene3D" id="3.30.56.50">
    <property type="entry name" value="Putative DNA-binding domain, N-terminal subdomain of bacterial translation initiation factor IF2"/>
    <property type="match status" value="1"/>
</dbReference>
<feature type="compositionally biased region" description="Low complexity" evidence="10">
    <location>
        <begin position="158"/>
        <end position="169"/>
    </location>
</feature>
<keyword evidence="3 8" id="KW-0963">Cytoplasm</keyword>
<dbReference type="SUPFAM" id="SSF50447">
    <property type="entry name" value="Translation proteins"/>
    <property type="match status" value="2"/>
</dbReference>
<dbReference type="GO" id="GO:0003924">
    <property type="term" value="F:GTPase activity"/>
    <property type="evidence" value="ECO:0007669"/>
    <property type="project" value="UniProtKB-UniRule"/>
</dbReference>
<reference evidence="12 13" key="1">
    <citation type="submission" date="2019-02" db="EMBL/GenBank/DDBJ databases">
        <authorList>
            <person name="Li S.-H."/>
        </authorList>
    </citation>
    <scope>NUCLEOTIDE SEQUENCE [LARGE SCALE GENOMIC DNA]</scope>
    <source>
        <strain evidence="12 13">IMCC14385</strain>
    </source>
</reference>
<organism evidence="12 13">
    <name type="scientific">Halioglobus maricola</name>
    <dbReference type="NCBI Taxonomy" id="2601894"/>
    <lineage>
        <taxon>Bacteria</taxon>
        <taxon>Pseudomonadati</taxon>
        <taxon>Pseudomonadota</taxon>
        <taxon>Gammaproteobacteria</taxon>
        <taxon>Cellvibrionales</taxon>
        <taxon>Halieaceae</taxon>
        <taxon>Halioglobus</taxon>
    </lineage>
</organism>
<gene>
    <name evidence="8" type="primary">infB</name>
    <name evidence="12" type="ORF">EY643_03565</name>
</gene>
<dbReference type="Gene3D" id="3.40.50.10050">
    <property type="entry name" value="Translation initiation factor IF- 2, domain 3"/>
    <property type="match status" value="1"/>
</dbReference>
<dbReference type="InterPro" id="IPR027417">
    <property type="entry name" value="P-loop_NTPase"/>
</dbReference>
<evidence type="ECO:0000256" key="2">
    <source>
        <dbReference type="ARBA" id="ARBA00020675"/>
    </source>
</evidence>
<evidence type="ECO:0000256" key="3">
    <source>
        <dbReference type="ARBA" id="ARBA00022490"/>
    </source>
</evidence>
<keyword evidence="4 8" id="KW-0396">Initiation factor</keyword>
<name>A0A5P9NGZ2_9GAMM</name>
<dbReference type="GO" id="GO:0005525">
    <property type="term" value="F:GTP binding"/>
    <property type="evidence" value="ECO:0007669"/>
    <property type="project" value="UniProtKB-KW"/>
</dbReference>
<dbReference type="InterPro" id="IPR044145">
    <property type="entry name" value="IF2_II"/>
</dbReference>
<dbReference type="OrthoDB" id="9811804at2"/>
<dbReference type="InterPro" id="IPR036925">
    <property type="entry name" value="TIF_IF2_dom3_sf"/>
</dbReference>
<dbReference type="KEGG" id="halc:EY643_03565"/>
<dbReference type="Pfam" id="PF11987">
    <property type="entry name" value="IF-2"/>
    <property type="match status" value="1"/>
</dbReference>
<dbReference type="GO" id="GO:0005829">
    <property type="term" value="C:cytosol"/>
    <property type="evidence" value="ECO:0007669"/>
    <property type="project" value="TreeGrafter"/>
</dbReference>
<dbReference type="InterPro" id="IPR005225">
    <property type="entry name" value="Small_GTP-bd"/>
</dbReference>
<feature type="binding site" evidence="8">
    <location>
        <begin position="512"/>
        <end position="515"/>
    </location>
    <ligand>
        <name>GTP</name>
        <dbReference type="ChEBI" id="CHEBI:37565"/>
    </ligand>
</feature>
<sequence length="903" mass="96643">MAEVTVQQLAEVVGASTERLLTQMKEAGLPHTEAAEAVSDEDKQTLLTYLKRSHGESTDAPKRITLKRKTISTLKTSGSQGKKTVAVEVRKKRTYVKRDPAEIEAEAAAEAAAAAEETAAAQQAADEAAAAETAAAEAAEAAEQAAVEAAAAEAEAAQAEAEVAAAETAAAEEEPEEDLANVDPEILRQRAAARRKKQEAEQAAARKAALEAKKAEEERKKTEAAVKAKEAAAKDVSKRPKRLHDAPAAAAADQRKKKPGARLDKNAPQGRGKQRGHNLSLSDLDRAESGMGRRRGRKRLKATHEEHSKHGFELPTAKKLAEVEVGEMTSVGDLAQQMSVKAGEVIKQLMGLGVMATINQMIDQDTATLVVEEMGHTVKAVSSDALEESLEEALAQHEGTEEARAPVVTVMGHVDHGKTSLLDYIRKSHVASGEAGGITQHIGAYHVETDHGMISFLDTPGHAAFTAMRARGAKSTDIVILVVAADDGVMPQTEEAVNHARAAEVPLIVAINKMDKEGADPDRVKNELSAKDVIPEDWGGDVQFIPVSALTGDGVSELLDAVLLQSEMLELTAPRDVPAQGIVIESRLDKGRGSVASLLVQSGTLRQGDIVLAGLQYGRVRAMLDENGQPIKEAGPSIPVEILGLDGTPDAGDQFAAVENERQARELADFRQEKTRDTKLARQQAAKLDNMFEAMGAGDKKTLNIVVKADVRGSLEALQASLLDLGNEEVQVNIVSGGVGGITETDVSLAITSGAVMFGFNVRADASARRVVENEGVDLRYYNVIYDLLDDVKSALSGMLAPELREEIVGIAEVRDVFRSPKFGQIAGCMVTEGTVYRSKPIRVLRDSVVIYEGELESLRRFKDDANEVRNGMECGIGVKNYTDVKVGDQIEVFEVKEIARSL</sequence>
<dbReference type="SUPFAM" id="SSF46955">
    <property type="entry name" value="Putative DNA-binding domain"/>
    <property type="match status" value="1"/>
</dbReference>
<dbReference type="Gene3D" id="3.40.50.300">
    <property type="entry name" value="P-loop containing nucleotide triphosphate hydrolases"/>
    <property type="match status" value="1"/>
</dbReference>
<feature type="region of interest" description="G-domain" evidence="8">
    <location>
        <begin position="406"/>
        <end position="554"/>
    </location>
</feature>
<dbReference type="InterPro" id="IPR053905">
    <property type="entry name" value="EF-G-like_DII"/>
</dbReference>
<keyword evidence="7 8" id="KW-0342">GTP-binding</keyword>
<dbReference type="InterPro" id="IPR009061">
    <property type="entry name" value="DNA-bd_dom_put_sf"/>
</dbReference>
<dbReference type="CDD" id="cd03692">
    <property type="entry name" value="mtIF2_IVc"/>
    <property type="match status" value="1"/>
</dbReference>
<dbReference type="Pfam" id="PF00009">
    <property type="entry name" value="GTP_EFTU"/>
    <property type="match status" value="1"/>
</dbReference>
<feature type="binding site" evidence="8">
    <location>
        <begin position="458"/>
        <end position="462"/>
    </location>
    <ligand>
        <name>GTP</name>
        <dbReference type="ChEBI" id="CHEBI:37565"/>
    </ligand>
</feature>
<evidence type="ECO:0000259" key="11">
    <source>
        <dbReference type="PROSITE" id="PS51722"/>
    </source>
</evidence>
<evidence type="ECO:0000256" key="8">
    <source>
        <dbReference type="HAMAP-Rule" id="MF_00100"/>
    </source>
</evidence>
<evidence type="ECO:0000313" key="13">
    <source>
        <dbReference type="Proteomes" id="UP000326287"/>
    </source>
</evidence>
<feature type="domain" description="Tr-type G" evidence="11">
    <location>
        <begin position="403"/>
        <end position="572"/>
    </location>
</feature>
<feature type="binding site" evidence="8">
    <location>
        <begin position="412"/>
        <end position="419"/>
    </location>
    <ligand>
        <name>GTP</name>
        <dbReference type="ChEBI" id="CHEBI:37565"/>
    </ligand>
</feature>
<dbReference type="FunFam" id="3.40.50.300:FF:000019">
    <property type="entry name" value="Translation initiation factor IF-2"/>
    <property type="match status" value="1"/>
</dbReference>
<feature type="compositionally biased region" description="Basic residues" evidence="10">
    <location>
        <begin position="292"/>
        <end position="301"/>
    </location>
</feature>
<dbReference type="CDD" id="cd01887">
    <property type="entry name" value="IF2_eIF5B"/>
    <property type="match status" value="1"/>
</dbReference>
<feature type="region of interest" description="Disordered" evidence="10">
    <location>
        <begin position="158"/>
        <end position="183"/>
    </location>
</feature>
<dbReference type="InterPro" id="IPR000795">
    <property type="entry name" value="T_Tr_GTP-bd_dom"/>
</dbReference>
<dbReference type="SUPFAM" id="SSF52540">
    <property type="entry name" value="P-loop containing nucleoside triphosphate hydrolases"/>
    <property type="match status" value="1"/>
</dbReference>
<evidence type="ECO:0000313" key="12">
    <source>
        <dbReference type="EMBL" id="QFU74799.1"/>
    </source>
</evidence>
<comment type="similarity">
    <text evidence="1 8 9">Belongs to the TRAFAC class translation factor GTPase superfamily. Classic translation factor GTPase family. IF-2 subfamily.</text>
</comment>
<dbReference type="SUPFAM" id="SSF52156">
    <property type="entry name" value="Initiation factor IF2/eIF5b, domain 3"/>
    <property type="match status" value="1"/>
</dbReference>
<dbReference type="Pfam" id="PF04760">
    <property type="entry name" value="IF2_N"/>
    <property type="match status" value="2"/>
</dbReference>
<protein>
    <recommendedName>
        <fullName evidence="2 8">Translation initiation factor IF-2</fullName>
    </recommendedName>
</protein>
<dbReference type="FunFam" id="2.40.30.10:FF:000008">
    <property type="entry name" value="Translation initiation factor IF-2"/>
    <property type="match status" value="1"/>
</dbReference>
<comment type="function">
    <text evidence="8 9">One of the essential components for the initiation of protein synthesis. Protects formylmethionyl-tRNA from spontaneous hydrolysis and promotes its binding to the 30S ribosomal subunits. Also involved in the hydrolysis of GTP during the formation of the 70S ribosomal complex.</text>
</comment>
<evidence type="ECO:0000256" key="4">
    <source>
        <dbReference type="ARBA" id="ARBA00022540"/>
    </source>
</evidence>
<evidence type="ECO:0000256" key="1">
    <source>
        <dbReference type="ARBA" id="ARBA00007733"/>
    </source>
</evidence>
<evidence type="ECO:0000256" key="10">
    <source>
        <dbReference type="SAM" id="MobiDB-lite"/>
    </source>
</evidence>
<dbReference type="HAMAP" id="MF_00100_B">
    <property type="entry name" value="IF_2_B"/>
    <property type="match status" value="1"/>
</dbReference>
<keyword evidence="6 8" id="KW-0648">Protein biosynthesis</keyword>
<dbReference type="PROSITE" id="PS01176">
    <property type="entry name" value="IF2"/>
    <property type="match status" value="1"/>
</dbReference>
<dbReference type="NCBIfam" id="TIGR00487">
    <property type="entry name" value="IF-2"/>
    <property type="match status" value="1"/>
</dbReference>
<feature type="compositionally biased region" description="Basic and acidic residues" evidence="10">
    <location>
        <begin position="212"/>
        <end position="238"/>
    </location>
</feature>
<dbReference type="RefSeq" id="WP_152660907.1">
    <property type="nucleotide sequence ID" value="NZ_CP036422.1"/>
</dbReference>
<comment type="subcellular location">
    <subcellularLocation>
        <location evidence="8">Cytoplasm</location>
    </subcellularLocation>
</comment>
<evidence type="ECO:0000256" key="9">
    <source>
        <dbReference type="RuleBase" id="RU000644"/>
    </source>
</evidence>
<proteinExistence type="inferred from homology"/>
<dbReference type="InterPro" id="IPR015760">
    <property type="entry name" value="TIF_IF2"/>
</dbReference>